<sequence>FPRLAISSRLSRRLPIGLLLVSRILLSRLAPLRITFAPVQLMPVSRTSIVPSPNIPVCCCFDPACSTMYLSRPLNKSSRMDPLASRLTHSVTEYSVPTGSSSFTPGHSADMDTDRILCRIKQGPRTLEQYIREFLAIANYSTIPDCVIIEIFCDGINEPLKAKMRREGPRSSLAAFMDCALLCVGSPFTVGVADEERNATEPLAAWLTRGNAATLERAQAMTTAMDSIALMAATARVHTMAPTTEPVHKMAATAVPVRKMAAALVRAHKMAARMELHHVTAAIPEPYKVTAAFPESSQVAAVFPESDRPESSHVSSDLPEPRHPRHVSSDIPRSLPIMMASVLDPPLASGRAANIPVASTPARPTFKEVLPLASALPLMAVAIWCVWAARCAPEVTSAHKSAPEVTSVHKSAPEVTSGLKSAPEVPSGLKSAPEVTSGLRPAPEVPSGLKPAPELPSDHETDPEASPVGEAAPMPPEVSASAVEPPVVAVLAFKRSASLPTLSASSVPALPRSQSLTR</sequence>
<dbReference type="Proteomes" id="UP001529510">
    <property type="component" value="Unassembled WGS sequence"/>
</dbReference>
<proteinExistence type="predicted"/>
<keyword evidence="3" id="KW-1185">Reference proteome</keyword>
<reference evidence="2 3" key="1">
    <citation type="submission" date="2024-05" db="EMBL/GenBank/DDBJ databases">
        <title>Genome sequencing and assembly of Indian major carp, Cirrhinus mrigala (Hamilton, 1822).</title>
        <authorList>
            <person name="Mohindra V."/>
            <person name="Chowdhury L.M."/>
            <person name="Lal K."/>
            <person name="Jena J.K."/>
        </authorList>
    </citation>
    <scope>NUCLEOTIDE SEQUENCE [LARGE SCALE GENOMIC DNA]</scope>
    <source>
        <strain evidence="2">CM1030</strain>
        <tissue evidence="2">Blood</tissue>
    </source>
</reference>
<comment type="caution">
    <text evidence="2">The sequence shown here is derived from an EMBL/GenBank/DDBJ whole genome shotgun (WGS) entry which is preliminary data.</text>
</comment>
<dbReference type="AlphaFoldDB" id="A0ABD0PHT7"/>
<feature type="region of interest" description="Disordered" evidence="1">
    <location>
        <begin position="303"/>
        <end position="330"/>
    </location>
</feature>
<evidence type="ECO:0000313" key="2">
    <source>
        <dbReference type="EMBL" id="KAL0173627.1"/>
    </source>
</evidence>
<feature type="non-terminal residue" evidence="2">
    <location>
        <position position="518"/>
    </location>
</feature>
<protein>
    <recommendedName>
        <fullName evidence="4">Retrotransposon gag domain-containing protein</fullName>
    </recommendedName>
</protein>
<organism evidence="2 3">
    <name type="scientific">Cirrhinus mrigala</name>
    <name type="common">Mrigala</name>
    <dbReference type="NCBI Taxonomy" id="683832"/>
    <lineage>
        <taxon>Eukaryota</taxon>
        <taxon>Metazoa</taxon>
        <taxon>Chordata</taxon>
        <taxon>Craniata</taxon>
        <taxon>Vertebrata</taxon>
        <taxon>Euteleostomi</taxon>
        <taxon>Actinopterygii</taxon>
        <taxon>Neopterygii</taxon>
        <taxon>Teleostei</taxon>
        <taxon>Ostariophysi</taxon>
        <taxon>Cypriniformes</taxon>
        <taxon>Cyprinidae</taxon>
        <taxon>Labeoninae</taxon>
        <taxon>Labeonini</taxon>
        <taxon>Cirrhinus</taxon>
    </lineage>
</organism>
<accession>A0ABD0PHT7</accession>
<evidence type="ECO:0000313" key="3">
    <source>
        <dbReference type="Proteomes" id="UP001529510"/>
    </source>
</evidence>
<feature type="non-terminal residue" evidence="2">
    <location>
        <position position="1"/>
    </location>
</feature>
<name>A0ABD0PHT7_CIRMR</name>
<gene>
    <name evidence="2" type="ORF">M9458_029595</name>
</gene>
<evidence type="ECO:0000256" key="1">
    <source>
        <dbReference type="SAM" id="MobiDB-lite"/>
    </source>
</evidence>
<evidence type="ECO:0008006" key="4">
    <source>
        <dbReference type="Google" id="ProtNLM"/>
    </source>
</evidence>
<dbReference type="EMBL" id="JAMKFB020000015">
    <property type="protein sequence ID" value="KAL0173627.1"/>
    <property type="molecule type" value="Genomic_DNA"/>
</dbReference>
<feature type="region of interest" description="Disordered" evidence="1">
    <location>
        <begin position="399"/>
        <end position="481"/>
    </location>
</feature>